<dbReference type="InterPro" id="IPR007197">
    <property type="entry name" value="rSAM"/>
</dbReference>
<dbReference type="GO" id="GO:0051539">
    <property type="term" value="F:4 iron, 4 sulfur cluster binding"/>
    <property type="evidence" value="ECO:0007669"/>
    <property type="project" value="UniProtKB-KW"/>
</dbReference>
<keyword evidence="3" id="KW-0004">4Fe-4S</keyword>
<dbReference type="Proteomes" id="UP000886884">
    <property type="component" value="Unassembled WGS sequence"/>
</dbReference>
<dbReference type="InterPro" id="IPR012839">
    <property type="entry name" value="Organic_radical_activase"/>
</dbReference>
<name>A0A9D1PB77_9FIRM</name>
<evidence type="ECO:0000256" key="4">
    <source>
        <dbReference type="ARBA" id="ARBA00022691"/>
    </source>
</evidence>
<keyword evidence="7" id="KW-0408">Iron</keyword>
<dbReference type="SFLD" id="SFLDG01118">
    <property type="entry name" value="activating_enzymes__group_2"/>
    <property type="match status" value="1"/>
</dbReference>
<dbReference type="InterPro" id="IPR017896">
    <property type="entry name" value="4Fe4S_Fe-S-bd"/>
</dbReference>
<evidence type="ECO:0000313" key="12">
    <source>
        <dbReference type="EMBL" id="HIV29048.1"/>
    </source>
</evidence>
<dbReference type="InterPro" id="IPR001989">
    <property type="entry name" value="Radical_activat_CS"/>
</dbReference>
<keyword evidence="8" id="KW-0411">Iron-sulfur</keyword>
<dbReference type="PROSITE" id="PS00198">
    <property type="entry name" value="4FE4S_FER_1"/>
    <property type="match status" value="1"/>
</dbReference>
<dbReference type="PANTHER" id="PTHR30352:SF4">
    <property type="entry name" value="PYRUVATE FORMATE-LYASE 2-ACTIVATING ENZYME"/>
    <property type="match status" value="1"/>
</dbReference>
<organism evidence="12 13">
    <name type="scientific">Candidatus Ornithocaccomicrobium faecavium</name>
    <dbReference type="NCBI Taxonomy" id="2840890"/>
    <lineage>
        <taxon>Bacteria</taxon>
        <taxon>Bacillati</taxon>
        <taxon>Bacillota</taxon>
        <taxon>Clostridia</taxon>
        <taxon>Candidatus Ornithocaccomicrobium</taxon>
    </lineage>
</organism>
<dbReference type="EMBL" id="DVOT01000246">
    <property type="protein sequence ID" value="HIV29048.1"/>
    <property type="molecule type" value="Genomic_DNA"/>
</dbReference>
<dbReference type="InterPro" id="IPR040074">
    <property type="entry name" value="BssD/PflA/YjjW"/>
</dbReference>
<comment type="catalytic activity">
    <reaction evidence="9">
        <text>glycyl-[protein] + reduced [flavodoxin] + S-adenosyl-L-methionine = glycin-2-yl radical-[protein] + semiquinone [flavodoxin] + 5'-deoxyadenosine + L-methionine + H(+)</text>
        <dbReference type="Rhea" id="RHEA:61976"/>
        <dbReference type="Rhea" id="RHEA-COMP:10622"/>
        <dbReference type="Rhea" id="RHEA-COMP:14480"/>
        <dbReference type="Rhea" id="RHEA-COMP:15993"/>
        <dbReference type="Rhea" id="RHEA-COMP:15994"/>
        <dbReference type="ChEBI" id="CHEBI:15378"/>
        <dbReference type="ChEBI" id="CHEBI:17319"/>
        <dbReference type="ChEBI" id="CHEBI:29947"/>
        <dbReference type="ChEBI" id="CHEBI:32722"/>
        <dbReference type="ChEBI" id="CHEBI:57618"/>
        <dbReference type="ChEBI" id="CHEBI:57844"/>
        <dbReference type="ChEBI" id="CHEBI:59789"/>
        <dbReference type="ChEBI" id="CHEBI:140311"/>
    </reaction>
</comment>
<dbReference type="Pfam" id="PF13237">
    <property type="entry name" value="Fer4_10"/>
    <property type="match status" value="1"/>
</dbReference>
<dbReference type="PROSITE" id="PS51918">
    <property type="entry name" value="RADICAL_SAM"/>
    <property type="match status" value="1"/>
</dbReference>
<dbReference type="PIRSF" id="PIRSF000371">
    <property type="entry name" value="PFL_act_enz"/>
    <property type="match status" value="1"/>
</dbReference>
<feature type="domain" description="4Fe-4S ferredoxin-type" evidence="10">
    <location>
        <begin position="75"/>
        <end position="104"/>
    </location>
</feature>
<dbReference type="InterPro" id="IPR058240">
    <property type="entry name" value="rSAM_sf"/>
</dbReference>
<evidence type="ECO:0000256" key="1">
    <source>
        <dbReference type="ARBA" id="ARBA00001966"/>
    </source>
</evidence>
<dbReference type="SFLD" id="SFLDG01066">
    <property type="entry name" value="organic_radical-activating_enz"/>
    <property type="match status" value="1"/>
</dbReference>
<evidence type="ECO:0000259" key="10">
    <source>
        <dbReference type="PROSITE" id="PS51379"/>
    </source>
</evidence>
<dbReference type="PROSITE" id="PS01087">
    <property type="entry name" value="RADICAL_ACTIVATING"/>
    <property type="match status" value="1"/>
</dbReference>
<keyword evidence="6" id="KW-0560">Oxidoreductase</keyword>
<evidence type="ECO:0000256" key="5">
    <source>
        <dbReference type="ARBA" id="ARBA00022723"/>
    </source>
</evidence>
<dbReference type="Gene3D" id="3.30.70.20">
    <property type="match status" value="2"/>
</dbReference>
<comment type="cofactor">
    <cofactor evidence="1">
        <name>[4Fe-4S] cluster</name>
        <dbReference type="ChEBI" id="CHEBI:49883"/>
    </cofactor>
</comment>
<evidence type="ECO:0000259" key="11">
    <source>
        <dbReference type="PROSITE" id="PS51918"/>
    </source>
</evidence>
<dbReference type="SFLD" id="SFLDS00029">
    <property type="entry name" value="Radical_SAM"/>
    <property type="match status" value="1"/>
</dbReference>
<dbReference type="PROSITE" id="PS51379">
    <property type="entry name" value="4FE4S_FER_2"/>
    <property type="match status" value="2"/>
</dbReference>
<gene>
    <name evidence="12" type="ORF">IAA64_13890</name>
</gene>
<keyword evidence="4" id="KW-0949">S-adenosyl-L-methionine</keyword>
<reference evidence="12" key="1">
    <citation type="submission" date="2020-10" db="EMBL/GenBank/DDBJ databases">
        <authorList>
            <person name="Gilroy R."/>
        </authorList>
    </citation>
    <scope>NUCLEOTIDE SEQUENCE</scope>
    <source>
        <strain evidence="12">CHK183-6373</strain>
    </source>
</reference>
<keyword evidence="5" id="KW-0479">Metal-binding</keyword>
<dbReference type="PANTHER" id="PTHR30352">
    <property type="entry name" value="PYRUVATE FORMATE-LYASE-ACTIVATING ENZYME"/>
    <property type="match status" value="1"/>
</dbReference>
<evidence type="ECO:0000256" key="3">
    <source>
        <dbReference type="ARBA" id="ARBA00022485"/>
    </source>
</evidence>
<feature type="domain" description="Radical SAM core" evidence="11">
    <location>
        <begin position="15"/>
        <end position="294"/>
    </location>
</feature>
<sequence>METGILFNVQRFSVHDGPGIRTTLFFKGCPLRCQWCHNPEGYRARPELSFQAAKCIGCGACLAACPSGAHTSQQGAHVILRERCTACGACAAACPTGALAILGQTYTAQQAADAAARDMPFYGEEGGATFSGGEPLAQPEFALAVARLLQERGISLCIETSGYGSPQTLREIAPYTRLFLFDIKETDAQRHQAFTGVDNALILDNFRMLDNMGAKTLLRCPVIPGVNDREAHFAAIAALANTARHVTGIELEPYHPLGLSKREQLGRQDGYALRTSLAREALEPYRAQMQALTDVPVSIS</sequence>
<reference evidence="12" key="2">
    <citation type="journal article" date="2021" name="PeerJ">
        <title>Extensive microbial diversity within the chicken gut microbiome revealed by metagenomics and culture.</title>
        <authorList>
            <person name="Gilroy R."/>
            <person name="Ravi A."/>
            <person name="Getino M."/>
            <person name="Pursley I."/>
            <person name="Horton D.L."/>
            <person name="Alikhan N.F."/>
            <person name="Baker D."/>
            <person name="Gharbi K."/>
            <person name="Hall N."/>
            <person name="Watson M."/>
            <person name="Adriaenssens E.M."/>
            <person name="Foster-Nyarko E."/>
            <person name="Jarju S."/>
            <person name="Secka A."/>
            <person name="Antonio M."/>
            <person name="Oren A."/>
            <person name="Chaudhuri R.R."/>
            <person name="La Ragione R."/>
            <person name="Hildebrand F."/>
            <person name="Pallen M.J."/>
        </authorList>
    </citation>
    <scope>NUCLEOTIDE SEQUENCE</scope>
    <source>
        <strain evidence="12">CHK183-6373</strain>
    </source>
</reference>
<evidence type="ECO:0000256" key="9">
    <source>
        <dbReference type="ARBA" id="ARBA00047365"/>
    </source>
</evidence>
<evidence type="ECO:0000256" key="2">
    <source>
        <dbReference type="ARBA" id="ARBA00009777"/>
    </source>
</evidence>
<evidence type="ECO:0000256" key="6">
    <source>
        <dbReference type="ARBA" id="ARBA00023002"/>
    </source>
</evidence>
<dbReference type="SUPFAM" id="SSF54862">
    <property type="entry name" value="4Fe-4S ferredoxins"/>
    <property type="match status" value="1"/>
</dbReference>
<accession>A0A9D1PB77</accession>
<dbReference type="Gene3D" id="3.80.30.10">
    <property type="entry name" value="pyruvate-formate lyase- activating enzyme"/>
    <property type="match status" value="1"/>
</dbReference>
<dbReference type="Pfam" id="PF04055">
    <property type="entry name" value="Radical_SAM"/>
    <property type="match status" value="1"/>
</dbReference>
<dbReference type="SUPFAM" id="SSF102114">
    <property type="entry name" value="Radical SAM enzymes"/>
    <property type="match status" value="1"/>
</dbReference>
<dbReference type="GO" id="GO:0046872">
    <property type="term" value="F:metal ion binding"/>
    <property type="evidence" value="ECO:0007669"/>
    <property type="project" value="UniProtKB-KW"/>
</dbReference>
<evidence type="ECO:0000256" key="7">
    <source>
        <dbReference type="ARBA" id="ARBA00023004"/>
    </source>
</evidence>
<proteinExistence type="inferred from homology"/>
<comment type="similarity">
    <text evidence="2">Belongs to the organic radical-activating enzymes family.</text>
</comment>
<dbReference type="NCBIfam" id="TIGR02494">
    <property type="entry name" value="PFLE_PFLC"/>
    <property type="match status" value="1"/>
</dbReference>
<dbReference type="InterPro" id="IPR034457">
    <property type="entry name" value="Organic_radical-activating"/>
</dbReference>
<evidence type="ECO:0000256" key="8">
    <source>
        <dbReference type="ARBA" id="ARBA00023014"/>
    </source>
</evidence>
<dbReference type="CDD" id="cd01335">
    <property type="entry name" value="Radical_SAM"/>
    <property type="match status" value="1"/>
</dbReference>
<protein>
    <submittedName>
        <fullName evidence="12">Glycyl-radical enzyme activating protein</fullName>
    </submittedName>
</protein>
<dbReference type="GO" id="GO:0016491">
    <property type="term" value="F:oxidoreductase activity"/>
    <property type="evidence" value="ECO:0007669"/>
    <property type="project" value="UniProtKB-KW"/>
</dbReference>
<feature type="domain" description="4Fe-4S ferredoxin-type" evidence="10">
    <location>
        <begin position="46"/>
        <end position="69"/>
    </location>
</feature>
<evidence type="ECO:0000313" key="13">
    <source>
        <dbReference type="Proteomes" id="UP000886884"/>
    </source>
</evidence>
<comment type="caution">
    <text evidence="12">The sequence shown here is derived from an EMBL/GenBank/DDBJ whole genome shotgun (WGS) entry which is preliminary data.</text>
</comment>
<dbReference type="InterPro" id="IPR017900">
    <property type="entry name" value="4Fe4S_Fe_S_CS"/>
</dbReference>
<dbReference type="AlphaFoldDB" id="A0A9D1PB77"/>